<dbReference type="PROSITE" id="PS51257">
    <property type="entry name" value="PROKAR_LIPOPROTEIN"/>
    <property type="match status" value="1"/>
</dbReference>
<feature type="signal peptide" evidence="1">
    <location>
        <begin position="1"/>
        <end position="19"/>
    </location>
</feature>
<dbReference type="Gene3D" id="3.30.505.20">
    <property type="match status" value="1"/>
</dbReference>
<protein>
    <recommendedName>
        <fullName evidence="4">Beta-lactamase-inhibitor-like, PepSY-like</fullName>
    </recommendedName>
</protein>
<sequence>MRRQLAATLAILLTAACGAPSDQSEARGEASAVLPSGPEAQIDAVAAANLPAGVREAVLSRVPGMTITGAERKQRDGMIFYDVEGTRPDGSEVELDLLEDKGRFTIVEVQRDIRWAEAPAPVIAAARAAPDAFEPVRVIESMQEDGTVIYELFAAGNPEEPASEIDWKDGRAAVRRERAIY</sequence>
<dbReference type="RefSeq" id="WP_217699144.1">
    <property type="nucleotide sequence ID" value="NZ_FUYP01000026.1"/>
</dbReference>
<evidence type="ECO:0008006" key="4">
    <source>
        <dbReference type="Google" id="ProtNLM"/>
    </source>
</evidence>
<keyword evidence="3" id="KW-1185">Reference proteome</keyword>
<evidence type="ECO:0000256" key="1">
    <source>
        <dbReference type="SAM" id="SignalP"/>
    </source>
</evidence>
<feature type="chain" id="PRO_5012911017" description="Beta-lactamase-inhibitor-like, PepSY-like" evidence="1">
    <location>
        <begin position="20"/>
        <end position="181"/>
    </location>
</feature>
<dbReference type="Proteomes" id="UP000190044">
    <property type="component" value="Unassembled WGS sequence"/>
</dbReference>
<organism evidence="2 3">
    <name type="scientific">Sphingopyxis flava</name>
    <dbReference type="NCBI Taxonomy" id="1507287"/>
    <lineage>
        <taxon>Bacteria</taxon>
        <taxon>Pseudomonadati</taxon>
        <taxon>Pseudomonadota</taxon>
        <taxon>Alphaproteobacteria</taxon>
        <taxon>Sphingomonadales</taxon>
        <taxon>Sphingomonadaceae</taxon>
        <taxon>Sphingopyxis</taxon>
    </lineage>
</organism>
<evidence type="ECO:0000313" key="3">
    <source>
        <dbReference type="Proteomes" id="UP000190044"/>
    </source>
</evidence>
<proteinExistence type="predicted"/>
<dbReference type="SUPFAM" id="SSF160574">
    <property type="entry name" value="BT0923-like"/>
    <property type="match status" value="1"/>
</dbReference>
<name>A0A1T5EZ25_9SPHN</name>
<reference evidence="3" key="1">
    <citation type="submission" date="2017-02" db="EMBL/GenBank/DDBJ databases">
        <authorList>
            <person name="Varghese N."/>
            <person name="Submissions S."/>
        </authorList>
    </citation>
    <scope>NUCLEOTIDE SEQUENCE [LARGE SCALE GENOMIC DNA]</scope>
    <source>
        <strain evidence="3">R11H</strain>
    </source>
</reference>
<dbReference type="AlphaFoldDB" id="A0A1T5EZ25"/>
<accession>A0A1T5EZ25</accession>
<keyword evidence="1" id="KW-0732">Signal</keyword>
<evidence type="ECO:0000313" key="2">
    <source>
        <dbReference type="EMBL" id="SKB89202.1"/>
    </source>
</evidence>
<gene>
    <name evidence="2" type="ORF">SAMN06295937_102655</name>
</gene>
<dbReference type="EMBL" id="FUYP01000026">
    <property type="protein sequence ID" value="SKB89202.1"/>
    <property type="molecule type" value="Genomic_DNA"/>
</dbReference>